<reference evidence="1 2" key="1">
    <citation type="submission" date="2023-03" db="EMBL/GenBank/DDBJ databases">
        <title>WGS of Gossypium arboreum.</title>
        <authorList>
            <person name="Yu D."/>
        </authorList>
    </citation>
    <scope>NUCLEOTIDE SEQUENCE [LARGE SCALE GENOMIC DNA]</scope>
    <source>
        <tissue evidence="1">Leaf</tissue>
    </source>
</reference>
<evidence type="ECO:0000313" key="1">
    <source>
        <dbReference type="EMBL" id="KAK5777014.1"/>
    </source>
</evidence>
<protein>
    <submittedName>
        <fullName evidence="1">Uncharacterized protein</fullName>
    </submittedName>
</protein>
<comment type="caution">
    <text evidence="1">The sequence shown here is derived from an EMBL/GenBank/DDBJ whole genome shotgun (WGS) entry which is preliminary data.</text>
</comment>
<dbReference type="PANTHER" id="PTHR45979">
    <property type="entry name" value="PAP/OAS1 SUBSTRATE-BINDING DOMAIN SUPERFAMILY"/>
    <property type="match status" value="1"/>
</dbReference>
<dbReference type="PANTHER" id="PTHR45979:SF6">
    <property type="entry name" value="NUCLEOTIDYLTRANSFERASE DOMAIN PROTEIN"/>
    <property type="match status" value="1"/>
</dbReference>
<gene>
    <name evidence="1" type="ORF">PVK06_044979</name>
</gene>
<dbReference type="Proteomes" id="UP001358586">
    <property type="component" value="Chromosome 12"/>
</dbReference>
<dbReference type="EMBL" id="JARKNE010000012">
    <property type="protein sequence ID" value="KAK5777014.1"/>
    <property type="molecule type" value="Genomic_DNA"/>
</dbReference>
<accession>A0ABR0MSQ3</accession>
<evidence type="ECO:0000313" key="2">
    <source>
        <dbReference type="Proteomes" id="UP001358586"/>
    </source>
</evidence>
<name>A0ABR0MSQ3_GOSAR</name>
<proteinExistence type="predicted"/>
<dbReference type="InterPro" id="IPR058921">
    <property type="entry name" value="PAP/OAS1-rel"/>
</dbReference>
<sequence length="92" mass="10078">MRPARVTDSRYGIPNGLIMFQAVMVVGLGAEVMVEEGEEEEVVEEVVIGVRLIKGYYGNEVKIVKCTVNDIPVDISFNQTAGLSALCFLEKV</sequence>
<keyword evidence="2" id="KW-1185">Reference proteome</keyword>
<organism evidence="1 2">
    <name type="scientific">Gossypium arboreum</name>
    <name type="common">Tree cotton</name>
    <name type="synonym">Gossypium nanking</name>
    <dbReference type="NCBI Taxonomy" id="29729"/>
    <lineage>
        <taxon>Eukaryota</taxon>
        <taxon>Viridiplantae</taxon>
        <taxon>Streptophyta</taxon>
        <taxon>Embryophyta</taxon>
        <taxon>Tracheophyta</taxon>
        <taxon>Spermatophyta</taxon>
        <taxon>Magnoliopsida</taxon>
        <taxon>eudicotyledons</taxon>
        <taxon>Gunneridae</taxon>
        <taxon>Pentapetalae</taxon>
        <taxon>rosids</taxon>
        <taxon>malvids</taxon>
        <taxon>Malvales</taxon>
        <taxon>Malvaceae</taxon>
        <taxon>Malvoideae</taxon>
        <taxon>Gossypium</taxon>
    </lineage>
</organism>